<dbReference type="CDD" id="cd04301">
    <property type="entry name" value="NAT_SF"/>
    <property type="match status" value="1"/>
</dbReference>
<dbReference type="InterPro" id="IPR000182">
    <property type="entry name" value="GNAT_dom"/>
</dbReference>
<dbReference type="KEGG" id="sli:Slin_4337"/>
<protein>
    <submittedName>
        <fullName evidence="3">GCN5-related N-acetyltransferase</fullName>
    </submittedName>
</protein>
<sequence length="168" mass="18839">MNDVSILPYSPNYQPDFKRLNIEWISRYFAVEPHDLEQLDHPEVHVLPRNGQIFFAKIGEEVVGCVAMVNTGMPDHGMPDHGMPEQNVSEFELAKMAVSPIAQGKGIGKKLCLAAIDYARQLGVKKVWLESNRVLTPALTMYASVGFREVPSIPTPYARADIRMEMVL</sequence>
<dbReference type="RefSeq" id="WP_012928824.1">
    <property type="nucleotide sequence ID" value="NC_013730.1"/>
</dbReference>
<dbReference type="Pfam" id="PF00583">
    <property type="entry name" value="Acetyltransf_1"/>
    <property type="match status" value="1"/>
</dbReference>
<evidence type="ECO:0000259" key="2">
    <source>
        <dbReference type="PROSITE" id="PS51186"/>
    </source>
</evidence>
<dbReference type="PROSITE" id="PS51186">
    <property type="entry name" value="GNAT"/>
    <property type="match status" value="1"/>
</dbReference>
<dbReference type="InterPro" id="IPR050769">
    <property type="entry name" value="NAT_camello-type"/>
</dbReference>
<reference evidence="3 4" key="1">
    <citation type="journal article" date="2010" name="Stand. Genomic Sci.">
        <title>Complete genome sequence of Spirosoma linguale type strain (1).</title>
        <authorList>
            <person name="Lail K."/>
            <person name="Sikorski J."/>
            <person name="Saunders E."/>
            <person name="Lapidus A."/>
            <person name="Glavina Del Rio T."/>
            <person name="Copeland A."/>
            <person name="Tice H."/>
            <person name="Cheng J.-F."/>
            <person name="Lucas S."/>
            <person name="Nolan M."/>
            <person name="Bruce D."/>
            <person name="Goodwin L."/>
            <person name="Pitluck S."/>
            <person name="Ivanova N."/>
            <person name="Mavromatis K."/>
            <person name="Ovchinnikova G."/>
            <person name="Pati A."/>
            <person name="Chen A."/>
            <person name="Palaniappan K."/>
            <person name="Land M."/>
            <person name="Hauser L."/>
            <person name="Chang Y.-J."/>
            <person name="Jeffries C.D."/>
            <person name="Chain P."/>
            <person name="Brettin T."/>
            <person name="Detter J.C."/>
            <person name="Schuetze A."/>
            <person name="Rohde M."/>
            <person name="Tindall B.J."/>
            <person name="Goeker M."/>
            <person name="Bristow J."/>
            <person name="Eisen J.A."/>
            <person name="Markowitz V."/>
            <person name="Hugenholtz P."/>
            <person name="Kyrpides N.C."/>
            <person name="Klenk H.-P."/>
            <person name="Chen F."/>
        </authorList>
    </citation>
    <scope>NUCLEOTIDE SEQUENCE [LARGE SCALE GENOMIC DNA]</scope>
    <source>
        <strain evidence="4">ATCC 33905 / DSM 74 / LMG 10896 / Claus 1</strain>
    </source>
</reference>
<dbReference type="HOGENOM" id="CLU_013985_11_9_10"/>
<dbReference type="Proteomes" id="UP000002028">
    <property type="component" value="Chromosome"/>
</dbReference>
<dbReference type="Gene3D" id="3.40.630.30">
    <property type="match status" value="1"/>
</dbReference>
<evidence type="ECO:0000256" key="1">
    <source>
        <dbReference type="ARBA" id="ARBA00022679"/>
    </source>
</evidence>
<organism evidence="3 4">
    <name type="scientific">Spirosoma linguale (strain ATCC 33905 / DSM 74 / LMG 10896 / Claus 1)</name>
    <dbReference type="NCBI Taxonomy" id="504472"/>
    <lineage>
        <taxon>Bacteria</taxon>
        <taxon>Pseudomonadati</taxon>
        <taxon>Bacteroidota</taxon>
        <taxon>Cytophagia</taxon>
        <taxon>Cytophagales</taxon>
        <taxon>Cytophagaceae</taxon>
        <taxon>Spirosoma</taxon>
    </lineage>
</organism>
<dbReference type="InterPro" id="IPR016181">
    <property type="entry name" value="Acyl_CoA_acyltransferase"/>
</dbReference>
<dbReference type="PANTHER" id="PTHR13947:SF37">
    <property type="entry name" value="LD18367P"/>
    <property type="match status" value="1"/>
</dbReference>
<dbReference type="PANTHER" id="PTHR13947">
    <property type="entry name" value="GNAT FAMILY N-ACETYLTRANSFERASE"/>
    <property type="match status" value="1"/>
</dbReference>
<dbReference type="eggNOG" id="COG0456">
    <property type="taxonomic scope" value="Bacteria"/>
</dbReference>
<dbReference type="STRING" id="504472.Slin_4337"/>
<evidence type="ECO:0000313" key="4">
    <source>
        <dbReference type="Proteomes" id="UP000002028"/>
    </source>
</evidence>
<evidence type="ECO:0000313" key="3">
    <source>
        <dbReference type="EMBL" id="ADB40319.1"/>
    </source>
</evidence>
<dbReference type="SUPFAM" id="SSF55729">
    <property type="entry name" value="Acyl-CoA N-acyltransferases (Nat)"/>
    <property type="match status" value="1"/>
</dbReference>
<accession>D2QLM9</accession>
<name>D2QLM9_SPILD</name>
<dbReference type="GO" id="GO:0008080">
    <property type="term" value="F:N-acetyltransferase activity"/>
    <property type="evidence" value="ECO:0007669"/>
    <property type="project" value="InterPro"/>
</dbReference>
<gene>
    <name evidence="3" type="ordered locus">Slin_4337</name>
</gene>
<keyword evidence="4" id="KW-1185">Reference proteome</keyword>
<feature type="domain" description="N-acetyltransferase" evidence="2">
    <location>
        <begin position="4"/>
        <end position="168"/>
    </location>
</feature>
<dbReference type="EMBL" id="CP001769">
    <property type="protein sequence ID" value="ADB40319.1"/>
    <property type="molecule type" value="Genomic_DNA"/>
</dbReference>
<proteinExistence type="predicted"/>
<dbReference type="AlphaFoldDB" id="D2QLM9"/>
<keyword evidence="1" id="KW-0808">Transferase</keyword>